<protein>
    <submittedName>
        <fullName evidence="2">Uncharacterized protein</fullName>
    </submittedName>
</protein>
<name>A0A6A6Q138_9PEZI</name>
<dbReference type="GeneID" id="54473924"/>
<keyword evidence="3" id="KW-1185">Reference proteome</keyword>
<sequence length="201" mass="22324">MLDASNRRFSPASAATAEQRGKLDGYLRSSPDAKTANWGTRRRCMSMIMPQPARPDEKTNGPCSTSIMQPVSILDSLQPCNSLLVIILYPTATSRQIRRLSRHLHLRVSSIVFKSLLPVVMQPVVQRLLDGKTAFGLSNASELPALKVSEGHLKGNTAWTTNGDSPSGCIYPPSFTRRHPGRGHRAWRRLEGLRLRWHVAC</sequence>
<evidence type="ECO:0000256" key="1">
    <source>
        <dbReference type="SAM" id="MobiDB-lite"/>
    </source>
</evidence>
<proteinExistence type="predicted"/>
<dbReference type="AlphaFoldDB" id="A0A6A6Q138"/>
<dbReference type="EMBL" id="MU001633">
    <property type="protein sequence ID" value="KAF2485137.1"/>
    <property type="molecule type" value="Genomic_DNA"/>
</dbReference>
<dbReference type="RefSeq" id="XP_033591706.1">
    <property type="nucleotide sequence ID" value="XM_033732922.1"/>
</dbReference>
<evidence type="ECO:0000313" key="2">
    <source>
        <dbReference type="EMBL" id="KAF2485137.1"/>
    </source>
</evidence>
<evidence type="ECO:0000313" key="3">
    <source>
        <dbReference type="Proteomes" id="UP000799767"/>
    </source>
</evidence>
<organism evidence="2 3">
    <name type="scientific">Neohortaea acidophila</name>
    <dbReference type="NCBI Taxonomy" id="245834"/>
    <lineage>
        <taxon>Eukaryota</taxon>
        <taxon>Fungi</taxon>
        <taxon>Dikarya</taxon>
        <taxon>Ascomycota</taxon>
        <taxon>Pezizomycotina</taxon>
        <taxon>Dothideomycetes</taxon>
        <taxon>Dothideomycetidae</taxon>
        <taxon>Mycosphaerellales</taxon>
        <taxon>Teratosphaeriaceae</taxon>
        <taxon>Neohortaea</taxon>
    </lineage>
</organism>
<feature type="region of interest" description="Disordered" evidence="1">
    <location>
        <begin position="1"/>
        <end position="34"/>
    </location>
</feature>
<gene>
    <name evidence="2" type="ORF">BDY17DRAFT_292995</name>
</gene>
<accession>A0A6A6Q138</accession>
<reference evidence="2" key="1">
    <citation type="journal article" date="2020" name="Stud. Mycol.">
        <title>101 Dothideomycetes genomes: a test case for predicting lifestyles and emergence of pathogens.</title>
        <authorList>
            <person name="Haridas S."/>
            <person name="Albert R."/>
            <person name="Binder M."/>
            <person name="Bloem J."/>
            <person name="Labutti K."/>
            <person name="Salamov A."/>
            <person name="Andreopoulos B."/>
            <person name="Baker S."/>
            <person name="Barry K."/>
            <person name="Bills G."/>
            <person name="Bluhm B."/>
            <person name="Cannon C."/>
            <person name="Castanera R."/>
            <person name="Culley D."/>
            <person name="Daum C."/>
            <person name="Ezra D."/>
            <person name="Gonzalez J."/>
            <person name="Henrissat B."/>
            <person name="Kuo A."/>
            <person name="Liang C."/>
            <person name="Lipzen A."/>
            <person name="Lutzoni F."/>
            <person name="Magnuson J."/>
            <person name="Mondo S."/>
            <person name="Nolan M."/>
            <person name="Ohm R."/>
            <person name="Pangilinan J."/>
            <person name="Park H.-J."/>
            <person name="Ramirez L."/>
            <person name="Alfaro M."/>
            <person name="Sun H."/>
            <person name="Tritt A."/>
            <person name="Yoshinaga Y."/>
            <person name="Zwiers L.-H."/>
            <person name="Turgeon B."/>
            <person name="Goodwin S."/>
            <person name="Spatafora J."/>
            <person name="Crous P."/>
            <person name="Grigoriev I."/>
        </authorList>
    </citation>
    <scope>NUCLEOTIDE SEQUENCE</scope>
    <source>
        <strain evidence="2">CBS 113389</strain>
    </source>
</reference>
<dbReference type="Proteomes" id="UP000799767">
    <property type="component" value="Unassembled WGS sequence"/>
</dbReference>